<proteinExistence type="predicted"/>
<keyword evidence="2" id="KW-1185">Reference proteome</keyword>
<organism evidence="1 2">
    <name type="scientific">Dysosmobacter welbionis</name>
    <dbReference type="NCBI Taxonomy" id="2093857"/>
    <lineage>
        <taxon>Bacteria</taxon>
        <taxon>Bacillati</taxon>
        <taxon>Bacillota</taxon>
        <taxon>Clostridia</taxon>
        <taxon>Eubacteriales</taxon>
        <taxon>Oscillospiraceae</taxon>
        <taxon>Dysosmobacter</taxon>
    </lineage>
</organism>
<protein>
    <submittedName>
        <fullName evidence="1">Uncharacterized protein</fullName>
    </submittedName>
</protein>
<dbReference type="EMBL" id="CP034413">
    <property type="protein sequence ID" value="QCI58609.1"/>
    <property type="molecule type" value="Genomic_DNA"/>
</dbReference>
<evidence type="ECO:0000313" key="2">
    <source>
        <dbReference type="Proteomes" id="UP000298642"/>
    </source>
</evidence>
<dbReference type="Proteomes" id="UP000298642">
    <property type="component" value="Chromosome"/>
</dbReference>
<gene>
    <name evidence="1" type="ORF">EIO64_04715</name>
</gene>
<dbReference type="RefSeq" id="WP_136890898.1">
    <property type="nucleotide sequence ID" value="NZ_CP034413.3"/>
</dbReference>
<dbReference type="KEGG" id="obj:EIO64_04715"/>
<evidence type="ECO:0000313" key="1">
    <source>
        <dbReference type="EMBL" id="QCI58609.1"/>
    </source>
</evidence>
<name>A0A4D7AIE3_9FIRM</name>
<accession>A0A4D7AIE3</accession>
<dbReference type="AlphaFoldDB" id="A0A4D7AIE3"/>
<sequence>MMQQLANFIVDHDPMMVLRRTHDTMHYIRWAWNKDHADPIDEEELRLFLCDEHYGDLTDEQKAVARRSRDEMRSVYAELCVRLLQSEIMLERGMVPDSGTYRSVFCPEGGDAPWMLDQAG</sequence>
<reference evidence="2" key="1">
    <citation type="submission" date="2018-12" db="EMBL/GenBank/DDBJ databases">
        <title>Dusodibacter welbiota gen. nov., sp. nov., isolated from human faeces and emended description of the Oscillibacter genus.</title>
        <authorList>
            <person name="Le Roy T."/>
            <person name="Van der Smissen P."/>
            <person name="Delzenne N."/>
            <person name="Muccioli G."/>
            <person name="Collet J.F."/>
            <person name="Cani P.D."/>
        </authorList>
    </citation>
    <scope>NUCLEOTIDE SEQUENCE [LARGE SCALE GENOMIC DNA]</scope>
    <source>
        <strain evidence="2">J115</strain>
    </source>
</reference>